<dbReference type="AlphaFoldDB" id="A0A9P9E962"/>
<name>A0A9P9E962_9PLEO</name>
<reference evidence="1" key="1">
    <citation type="journal article" date="2021" name="Nat. Commun.">
        <title>Genetic determinants of endophytism in the Arabidopsis root mycobiome.</title>
        <authorList>
            <person name="Mesny F."/>
            <person name="Miyauchi S."/>
            <person name="Thiergart T."/>
            <person name="Pickel B."/>
            <person name="Atanasova L."/>
            <person name="Karlsson M."/>
            <person name="Huettel B."/>
            <person name="Barry K.W."/>
            <person name="Haridas S."/>
            <person name="Chen C."/>
            <person name="Bauer D."/>
            <person name="Andreopoulos W."/>
            <person name="Pangilinan J."/>
            <person name="LaButti K."/>
            <person name="Riley R."/>
            <person name="Lipzen A."/>
            <person name="Clum A."/>
            <person name="Drula E."/>
            <person name="Henrissat B."/>
            <person name="Kohler A."/>
            <person name="Grigoriev I.V."/>
            <person name="Martin F.M."/>
            <person name="Hacquard S."/>
        </authorList>
    </citation>
    <scope>NUCLEOTIDE SEQUENCE</scope>
    <source>
        <strain evidence="1">MPI-CAGE-CH-0243</strain>
    </source>
</reference>
<organism evidence="1 2">
    <name type="scientific">Dendryphion nanum</name>
    <dbReference type="NCBI Taxonomy" id="256645"/>
    <lineage>
        <taxon>Eukaryota</taxon>
        <taxon>Fungi</taxon>
        <taxon>Dikarya</taxon>
        <taxon>Ascomycota</taxon>
        <taxon>Pezizomycotina</taxon>
        <taxon>Dothideomycetes</taxon>
        <taxon>Pleosporomycetidae</taxon>
        <taxon>Pleosporales</taxon>
        <taxon>Torulaceae</taxon>
        <taxon>Dendryphion</taxon>
    </lineage>
</organism>
<dbReference type="Proteomes" id="UP000700596">
    <property type="component" value="Unassembled WGS sequence"/>
</dbReference>
<evidence type="ECO:0000313" key="1">
    <source>
        <dbReference type="EMBL" id="KAH7134889.1"/>
    </source>
</evidence>
<sequence>MALTDADKRLIAELIKISKKGSTCNFSDKAGIEVYFQQEVTTTMRGGYHGRTPGPSDHRQHERFDANQNTGIAPKTPETKIPRLIGKPVKPEPLLDNIVISNYVKIKNVPDRLYIYSMTFNRPSSYGSGEHQLGFLELNKQRDIMSAFKMMIDKNHLKTDEISWATDYKSLWTASILVAFTNNLSRDMTLDPFTWTQPGGATFSDLHIKLSS</sequence>
<accession>A0A9P9E962</accession>
<evidence type="ECO:0000313" key="2">
    <source>
        <dbReference type="Proteomes" id="UP000700596"/>
    </source>
</evidence>
<dbReference type="EMBL" id="JAGMWT010000002">
    <property type="protein sequence ID" value="KAH7134889.1"/>
    <property type="molecule type" value="Genomic_DNA"/>
</dbReference>
<comment type="caution">
    <text evidence="1">The sequence shown here is derived from an EMBL/GenBank/DDBJ whole genome shotgun (WGS) entry which is preliminary data.</text>
</comment>
<proteinExistence type="predicted"/>
<dbReference type="OrthoDB" id="3800091at2759"/>
<keyword evidence="2" id="KW-1185">Reference proteome</keyword>
<gene>
    <name evidence="1" type="ORF">B0J11DRAFT_501752</name>
</gene>
<protein>
    <submittedName>
        <fullName evidence="1">Uncharacterized protein</fullName>
    </submittedName>
</protein>